<organism evidence="7 8">
    <name type="scientific">Secundilactobacillus mixtipabuli</name>
    <dbReference type="NCBI Taxonomy" id="1435342"/>
    <lineage>
        <taxon>Bacteria</taxon>
        <taxon>Bacillati</taxon>
        <taxon>Bacillota</taxon>
        <taxon>Bacilli</taxon>
        <taxon>Lactobacillales</taxon>
        <taxon>Lactobacillaceae</taxon>
        <taxon>Secundilactobacillus</taxon>
    </lineage>
</organism>
<keyword evidence="2" id="KW-0813">Transport</keyword>
<protein>
    <submittedName>
        <fullName evidence="7">Amino acid permease</fullName>
    </submittedName>
</protein>
<dbReference type="RefSeq" id="WP_089107960.1">
    <property type="nucleotide sequence ID" value="NZ_BCMF01000001.1"/>
</dbReference>
<dbReference type="GO" id="GO:0016020">
    <property type="term" value="C:membrane"/>
    <property type="evidence" value="ECO:0007669"/>
    <property type="project" value="UniProtKB-SubCell"/>
</dbReference>
<feature type="transmembrane region" description="Helical" evidence="6">
    <location>
        <begin position="416"/>
        <end position="435"/>
    </location>
</feature>
<feature type="transmembrane region" description="Helical" evidence="6">
    <location>
        <begin position="307"/>
        <end position="330"/>
    </location>
</feature>
<feature type="transmembrane region" description="Helical" evidence="6">
    <location>
        <begin position="360"/>
        <end position="378"/>
    </location>
</feature>
<feature type="transmembrane region" description="Helical" evidence="6">
    <location>
        <begin position="67"/>
        <end position="86"/>
    </location>
</feature>
<evidence type="ECO:0000256" key="1">
    <source>
        <dbReference type="ARBA" id="ARBA00004141"/>
    </source>
</evidence>
<feature type="transmembrane region" description="Helical" evidence="6">
    <location>
        <begin position="384"/>
        <end position="404"/>
    </location>
</feature>
<evidence type="ECO:0000256" key="6">
    <source>
        <dbReference type="SAM" id="Phobius"/>
    </source>
</evidence>
<dbReference type="PIRSF" id="PIRSF006060">
    <property type="entry name" value="AA_transporter"/>
    <property type="match status" value="1"/>
</dbReference>
<dbReference type="Gene3D" id="1.20.1740.10">
    <property type="entry name" value="Amino acid/polyamine transporter I"/>
    <property type="match status" value="1"/>
</dbReference>
<feature type="transmembrane region" description="Helical" evidence="6">
    <location>
        <begin position="162"/>
        <end position="180"/>
    </location>
</feature>
<proteinExistence type="predicted"/>
<dbReference type="GO" id="GO:0015171">
    <property type="term" value="F:amino acid transmembrane transporter activity"/>
    <property type="evidence" value="ECO:0007669"/>
    <property type="project" value="TreeGrafter"/>
</dbReference>
<feature type="transmembrane region" description="Helical" evidence="6">
    <location>
        <begin position="441"/>
        <end position="461"/>
    </location>
</feature>
<evidence type="ECO:0000256" key="5">
    <source>
        <dbReference type="ARBA" id="ARBA00023136"/>
    </source>
</evidence>
<feature type="transmembrane region" description="Helical" evidence="6">
    <location>
        <begin position="38"/>
        <end position="61"/>
    </location>
</feature>
<feature type="transmembrane region" description="Helical" evidence="6">
    <location>
        <begin position="262"/>
        <end position="287"/>
    </location>
</feature>
<feature type="transmembrane region" description="Helical" evidence="6">
    <location>
        <begin position="192"/>
        <end position="212"/>
    </location>
</feature>
<evidence type="ECO:0000256" key="3">
    <source>
        <dbReference type="ARBA" id="ARBA00022692"/>
    </source>
</evidence>
<dbReference type="OrthoDB" id="9762947at2"/>
<keyword evidence="8" id="KW-1185">Reference proteome</keyword>
<evidence type="ECO:0000313" key="7">
    <source>
        <dbReference type="EMBL" id="GAW98116.1"/>
    </source>
</evidence>
<comment type="subcellular location">
    <subcellularLocation>
        <location evidence="1">Membrane</location>
        <topology evidence="1">Multi-pass membrane protein</topology>
    </subcellularLocation>
</comment>
<sequence length="470" mass="50401">MENTAVTRLVGRLTKKESLDRYLDKDSLLEKSMDAKDLLLLGVGTVIGTGIFILPGTVAALYSGPGIVISFVLAALVCATAAMCYAEFSSALPVAGSAYSYGNIVFGEFIGWVIGWALILEYMLSVAAVSTGWSAYLVSFLKGLGITIPKAITGSFDPAHGTYINIFAVLIVLAISLLLTQGVKTSTRINNVIVVTKIAIIILFVVVGLFYVKPSNWTPFSPYGSHGIMRGASLVFYAYLGFDCVSASAAEVKNPKRNMPIGIIGTLIICTVLYMAVAAVLTGMVSYTKLNVAAPVSFALQLVNQNWVAGIISIGALAGMFTMMLSMIYSSSRLIYSIGRDGLLPKGLGKIEMKHQVPSHSLLAVTVVIAIMGGLVSLDRLTQLVNIGTLIAFTMMSLGVLPLRKRQDLENTGFKVPLYPFLPIISAGLCIWMLLQLPLETWIVSGIWFAIGVVVYATYGVRHSLLNKRG</sequence>
<reference evidence="7 8" key="1">
    <citation type="submission" date="2015-11" db="EMBL/GenBank/DDBJ databases">
        <title>Draft genome sequences of new species of the genus Lactobacillus isolated from orchardgrass silage.</title>
        <authorList>
            <person name="Tohno M."/>
            <person name="Tanizawa Y."/>
            <person name="Arita M."/>
        </authorList>
    </citation>
    <scope>NUCLEOTIDE SEQUENCE [LARGE SCALE GENOMIC DNA]</scope>
    <source>
        <strain evidence="7 8">IWT30</strain>
    </source>
</reference>
<dbReference type="InterPro" id="IPR002293">
    <property type="entry name" value="AA/rel_permease1"/>
</dbReference>
<evidence type="ECO:0000313" key="8">
    <source>
        <dbReference type="Proteomes" id="UP000198374"/>
    </source>
</evidence>
<feature type="transmembrane region" description="Helical" evidence="6">
    <location>
        <begin position="232"/>
        <end position="250"/>
    </location>
</feature>
<evidence type="ECO:0000256" key="4">
    <source>
        <dbReference type="ARBA" id="ARBA00022989"/>
    </source>
</evidence>
<dbReference type="PANTHER" id="PTHR43243:SF4">
    <property type="entry name" value="CATIONIC AMINO ACID TRANSPORTER 4"/>
    <property type="match status" value="1"/>
</dbReference>
<keyword evidence="3 6" id="KW-0812">Transmembrane</keyword>
<comment type="caution">
    <text evidence="7">The sequence shown here is derived from an EMBL/GenBank/DDBJ whole genome shotgun (WGS) entry which is preliminary data.</text>
</comment>
<dbReference type="Pfam" id="PF13520">
    <property type="entry name" value="AA_permease_2"/>
    <property type="match status" value="1"/>
</dbReference>
<keyword evidence="5 6" id="KW-0472">Membrane</keyword>
<gene>
    <name evidence="7" type="ORF">IWT30_00059</name>
</gene>
<dbReference type="EMBL" id="BCMF01000001">
    <property type="protein sequence ID" value="GAW98116.1"/>
    <property type="molecule type" value="Genomic_DNA"/>
</dbReference>
<dbReference type="PANTHER" id="PTHR43243">
    <property type="entry name" value="INNER MEMBRANE TRANSPORTER YGJI-RELATED"/>
    <property type="match status" value="1"/>
</dbReference>
<name>A0A1Z5I8M2_9LACO</name>
<evidence type="ECO:0000256" key="2">
    <source>
        <dbReference type="ARBA" id="ARBA00022448"/>
    </source>
</evidence>
<accession>A0A1Z5I8M2</accession>
<dbReference type="Proteomes" id="UP000198374">
    <property type="component" value="Unassembled WGS sequence"/>
</dbReference>
<keyword evidence="4 6" id="KW-1133">Transmembrane helix</keyword>
<dbReference type="AlphaFoldDB" id="A0A1Z5I8M2"/>